<evidence type="ECO:0000259" key="2">
    <source>
        <dbReference type="Pfam" id="PF23276"/>
    </source>
</evidence>
<keyword evidence="1" id="KW-0677">Repeat</keyword>
<dbReference type="OrthoDB" id="185373at2759"/>
<dbReference type="PANTHER" id="PTHR47447:SF17">
    <property type="entry name" value="OS12G0638900 PROTEIN"/>
    <property type="match status" value="1"/>
</dbReference>
<evidence type="ECO:0000313" key="3">
    <source>
        <dbReference type="EMBL" id="ORZ24254.1"/>
    </source>
</evidence>
<dbReference type="InterPro" id="IPR057027">
    <property type="entry name" value="TPR_mt"/>
</dbReference>
<reference evidence="3 4" key="1">
    <citation type="submission" date="2016-07" db="EMBL/GenBank/DDBJ databases">
        <title>Pervasive Adenine N6-methylation of Active Genes in Fungi.</title>
        <authorList>
            <consortium name="DOE Joint Genome Institute"/>
            <person name="Mondo S.J."/>
            <person name="Dannebaum R.O."/>
            <person name="Kuo R.C."/>
            <person name="Labutti K."/>
            <person name="Haridas S."/>
            <person name="Kuo A."/>
            <person name="Salamov A."/>
            <person name="Ahrendt S.R."/>
            <person name="Lipzen A."/>
            <person name="Sullivan W."/>
            <person name="Andreopoulos W.B."/>
            <person name="Clum A."/>
            <person name="Lindquist E."/>
            <person name="Daum C."/>
            <person name="Ramamoorthy G.K."/>
            <person name="Gryganskyi A."/>
            <person name="Culley D."/>
            <person name="Magnuson J.K."/>
            <person name="James T.Y."/>
            <person name="O'Malley M.A."/>
            <person name="Stajich J.E."/>
            <person name="Spatafora J.W."/>
            <person name="Visel A."/>
            <person name="Grigoriev I.V."/>
        </authorList>
    </citation>
    <scope>NUCLEOTIDE SEQUENCE [LARGE SCALE GENOMIC DNA]</scope>
    <source>
        <strain evidence="3 4">NRRL 1336</strain>
    </source>
</reference>
<name>A0A1X2IY52_9FUNG</name>
<evidence type="ECO:0000313" key="4">
    <source>
        <dbReference type="Proteomes" id="UP000193560"/>
    </source>
</evidence>
<protein>
    <recommendedName>
        <fullName evidence="2">Pentatricopeptide repeat-containing protein-mitochondrial domain-containing protein</fullName>
    </recommendedName>
</protein>
<dbReference type="Pfam" id="PF23276">
    <property type="entry name" value="TPR_24"/>
    <property type="match status" value="1"/>
</dbReference>
<dbReference type="InterPro" id="IPR011990">
    <property type="entry name" value="TPR-like_helical_dom_sf"/>
</dbReference>
<organism evidence="3 4">
    <name type="scientific">Absidia repens</name>
    <dbReference type="NCBI Taxonomy" id="90262"/>
    <lineage>
        <taxon>Eukaryota</taxon>
        <taxon>Fungi</taxon>
        <taxon>Fungi incertae sedis</taxon>
        <taxon>Mucoromycota</taxon>
        <taxon>Mucoromycotina</taxon>
        <taxon>Mucoromycetes</taxon>
        <taxon>Mucorales</taxon>
        <taxon>Cunninghamellaceae</taxon>
        <taxon>Absidia</taxon>
    </lineage>
</organism>
<dbReference type="PANTHER" id="PTHR47447">
    <property type="entry name" value="OS03G0856100 PROTEIN"/>
    <property type="match status" value="1"/>
</dbReference>
<dbReference type="Gene3D" id="1.25.40.10">
    <property type="entry name" value="Tetratricopeptide repeat domain"/>
    <property type="match status" value="1"/>
</dbReference>
<gene>
    <name evidence="3" type="ORF">BCR42DRAFT_402551</name>
</gene>
<evidence type="ECO:0000256" key="1">
    <source>
        <dbReference type="ARBA" id="ARBA00022737"/>
    </source>
</evidence>
<comment type="caution">
    <text evidence="3">The sequence shown here is derived from an EMBL/GenBank/DDBJ whole genome shotgun (WGS) entry which is preliminary data.</text>
</comment>
<dbReference type="AlphaFoldDB" id="A0A1X2IY52"/>
<dbReference type="Proteomes" id="UP000193560">
    <property type="component" value="Unassembled WGS sequence"/>
</dbReference>
<dbReference type="STRING" id="90262.A0A1X2IY52"/>
<accession>A0A1X2IY52</accession>
<proteinExistence type="predicted"/>
<keyword evidence="4" id="KW-1185">Reference proteome</keyword>
<sequence>MDGKTATIIQLCQEMRQLGLTGTSTFYNSLLKFCVMKQDVDLAWNFFNELASTCTPTRHTFSILLDLTRQQKDLSGTLLVLDRMDQTGILPDRAMTSTVMLTLCDQHLYTDAADLVDRLAQQCPQLVGPIYRSILMDTLYRHYCQHGPHTGR</sequence>
<dbReference type="EMBL" id="MCGE01000002">
    <property type="protein sequence ID" value="ORZ24254.1"/>
    <property type="molecule type" value="Genomic_DNA"/>
</dbReference>
<feature type="domain" description="Pentatricopeptide repeat-containing protein-mitochondrial" evidence="2">
    <location>
        <begin position="30"/>
        <end position="122"/>
    </location>
</feature>